<sequence length="96" mass="10841">MISCQHLGYQIIPCFTLSYSFLSSAVSSTMAIDYPLRRMKIKCFDSSQVWRRRFYVFVCEEVLGCTQSGAVDSGIRCQLEAVKGPARLLHGAHPLY</sequence>
<dbReference type="EMBL" id="KN834832">
    <property type="protein sequence ID" value="KIK53215.1"/>
    <property type="molecule type" value="Genomic_DNA"/>
</dbReference>
<keyword evidence="1" id="KW-1133">Transmembrane helix</keyword>
<dbReference type="AlphaFoldDB" id="A0A0D0AS19"/>
<dbReference type="HOGENOM" id="CLU_2359964_0_0_1"/>
<evidence type="ECO:0000313" key="3">
    <source>
        <dbReference type="Proteomes" id="UP000053593"/>
    </source>
</evidence>
<gene>
    <name evidence="2" type="ORF">GYMLUDRAFT_943424</name>
</gene>
<evidence type="ECO:0000313" key="2">
    <source>
        <dbReference type="EMBL" id="KIK53215.1"/>
    </source>
</evidence>
<proteinExistence type="predicted"/>
<dbReference type="Proteomes" id="UP000053593">
    <property type="component" value="Unassembled WGS sequence"/>
</dbReference>
<feature type="transmembrane region" description="Helical" evidence="1">
    <location>
        <begin position="6"/>
        <end position="32"/>
    </location>
</feature>
<keyword evidence="1" id="KW-0472">Membrane</keyword>
<keyword evidence="3" id="KW-1185">Reference proteome</keyword>
<name>A0A0D0AS19_9AGAR</name>
<evidence type="ECO:0000256" key="1">
    <source>
        <dbReference type="SAM" id="Phobius"/>
    </source>
</evidence>
<protein>
    <submittedName>
        <fullName evidence="2">Unplaced genomic scaffold GYMLUscaffold_84, whole genome shotgun sequence</fullName>
    </submittedName>
</protein>
<keyword evidence="1" id="KW-0812">Transmembrane</keyword>
<accession>A0A0D0AS19</accession>
<reference evidence="2 3" key="1">
    <citation type="submission" date="2014-04" db="EMBL/GenBank/DDBJ databases">
        <title>Evolutionary Origins and Diversification of the Mycorrhizal Mutualists.</title>
        <authorList>
            <consortium name="DOE Joint Genome Institute"/>
            <consortium name="Mycorrhizal Genomics Consortium"/>
            <person name="Kohler A."/>
            <person name="Kuo A."/>
            <person name="Nagy L.G."/>
            <person name="Floudas D."/>
            <person name="Copeland A."/>
            <person name="Barry K.W."/>
            <person name="Cichocki N."/>
            <person name="Veneault-Fourrey C."/>
            <person name="LaButti K."/>
            <person name="Lindquist E.A."/>
            <person name="Lipzen A."/>
            <person name="Lundell T."/>
            <person name="Morin E."/>
            <person name="Murat C."/>
            <person name="Riley R."/>
            <person name="Ohm R."/>
            <person name="Sun H."/>
            <person name="Tunlid A."/>
            <person name="Henrissat B."/>
            <person name="Grigoriev I.V."/>
            <person name="Hibbett D.S."/>
            <person name="Martin F."/>
        </authorList>
    </citation>
    <scope>NUCLEOTIDE SEQUENCE [LARGE SCALE GENOMIC DNA]</scope>
    <source>
        <strain evidence="2 3">FD-317 M1</strain>
    </source>
</reference>
<organism evidence="2 3">
    <name type="scientific">Collybiopsis luxurians FD-317 M1</name>
    <dbReference type="NCBI Taxonomy" id="944289"/>
    <lineage>
        <taxon>Eukaryota</taxon>
        <taxon>Fungi</taxon>
        <taxon>Dikarya</taxon>
        <taxon>Basidiomycota</taxon>
        <taxon>Agaricomycotina</taxon>
        <taxon>Agaricomycetes</taxon>
        <taxon>Agaricomycetidae</taxon>
        <taxon>Agaricales</taxon>
        <taxon>Marasmiineae</taxon>
        <taxon>Omphalotaceae</taxon>
        <taxon>Collybiopsis</taxon>
        <taxon>Collybiopsis luxurians</taxon>
    </lineage>
</organism>